<dbReference type="Proteomes" id="UP000516696">
    <property type="component" value="Chromosome"/>
</dbReference>
<dbReference type="Gene3D" id="1.10.357.10">
    <property type="entry name" value="Tetracycline Repressor, domain 2"/>
    <property type="match status" value="1"/>
</dbReference>
<dbReference type="InterPro" id="IPR050624">
    <property type="entry name" value="HTH-type_Tx_Regulator"/>
</dbReference>
<feature type="DNA-binding region" description="H-T-H motif" evidence="2">
    <location>
        <begin position="28"/>
        <end position="47"/>
    </location>
</feature>
<dbReference type="AlphaFoldDB" id="A0A1L8U3Z2"/>
<evidence type="ECO:0000313" key="8">
    <source>
        <dbReference type="EMBL" id="QOG28663.1"/>
    </source>
</evidence>
<evidence type="ECO:0000256" key="1">
    <source>
        <dbReference type="ARBA" id="ARBA00023125"/>
    </source>
</evidence>
<dbReference type="InterPro" id="IPR001647">
    <property type="entry name" value="HTH_TetR"/>
</dbReference>
<dbReference type="InterPro" id="IPR039532">
    <property type="entry name" value="TetR_C_Firmicutes"/>
</dbReference>
<reference evidence="4 13" key="4">
    <citation type="submission" date="2020-06" db="EMBL/GenBank/DDBJ databases">
        <title>Crossreactivity between MHC class I-restricted antigens from cancer cells and an enterococcal bacteriophage.</title>
        <authorList>
            <person name="Fluckiger A."/>
            <person name="Daillere R."/>
            <person name="Sassi M."/>
            <person name="Cattoir V."/>
            <person name="Kroemer G."/>
            <person name="Zitvogel L."/>
        </authorList>
    </citation>
    <scope>NUCLEOTIDE SEQUENCE [LARGE SCALE GENOMIC DNA]</scope>
    <source>
        <strain evidence="4 13">EG4</strain>
    </source>
</reference>
<dbReference type="Proteomes" id="UP001183682">
    <property type="component" value="Unassembled WGS sequence"/>
</dbReference>
<dbReference type="Pfam" id="PF14278">
    <property type="entry name" value="TetR_C_8"/>
    <property type="match status" value="1"/>
</dbReference>
<dbReference type="GeneID" id="93223072"/>
<reference evidence="6" key="5">
    <citation type="submission" date="2023-03" db="EMBL/GenBank/DDBJ databases">
        <authorList>
            <person name="Shen W."/>
            <person name="Cai J."/>
        </authorList>
    </citation>
    <scope>NUCLEOTIDE SEQUENCE</scope>
    <source>
        <strain evidence="6">K69-2</strain>
    </source>
</reference>
<evidence type="ECO:0000313" key="14">
    <source>
        <dbReference type="Proteomes" id="UP001183682"/>
    </source>
</evidence>
<dbReference type="Pfam" id="PF00440">
    <property type="entry name" value="TetR_N"/>
    <property type="match status" value="1"/>
</dbReference>
<dbReference type="Proteomes" id="UP000439965">
    <property type="component" value="Unassembled WGS sequence"/>
</dbReference>
<keyword evidence="10" id="KW-1185">Reference proteome</keyword>
<protein>
    <submittedName>
        <fullName evidence="7">TetR family transcriptional regulator</fullName>
    </submittedName>
    <submittedName>
        <fullName evidence="6">TetR/AcrR family transcriptional regulator</fullName>
    </submittedName>
</protein>
<evidence type="ECO:0000313" key="11">
    <source>
        <dbReference type="Proteomes" id="UP000439965"/>
    </source>
</evidence>
<evidence type="ECO:0000313" key="9">
    <source>
        <dbReference type="EMBL" id="STD84555.1"/>
    </source>
</evidence>
<evidence type="ECO:0000313" key="13">
    <source>
        <dbReference type="Proteomes" id="UP000571857"/>
    </source>
</evidence>
<evidence type="ECO:0000313" key="7">
    <source>
        <dbReference type="EMBL" id="MXS25454.1"/>
    </source>
</evidence>
<evidence type="ECO:0000313" key="4">
    <source>
        <dbReference type="EMBL" id="MBA0972651.1"/>
    </source>
</evidence>
<reference evidence="8 12" key="3">
    <citation type="submission" date="2020-03" db="EMBL/GenBank/DDBJ databases">
        <title>Characterization of ganglioside-mimicking enterococci.</title>
        <authorList>
            <person name="Patry R.T."/>
            <person name="Nothaft H."/>
            <person name="Bridger R."/>
            <person name="Shajahan A."/>
            <person name="Huynh S."/>
            <person name="Sanchez S."/>
            <person name="Azadi P."/>
            <person name="Cooper K."/>
            <person name="Miller W.G."/>
            <person name="Parker C.T."/>
            <person name="Wells L."/>
            <person name="Szymanski C.M."/>
        </authorList>
    </citation>
    <scope>NUCLEOTIDE SEQUENCE [LARGE SCALE GENOMIC DNA]</scope>
    <source>
        <strain evidence="8 12">EGM181</strain>
    </source>
</reference>
<dbReference type="EMBL" id="JARPZN010000003">
    <property type="protein sequence ID" value="MDT2689902.1"/>
    <property type="molecule type" value="Genomic_DNA"/>
</dbReference>
<evidence type="ECO:0000313" key="15">
    <source>
        <dbReference type="Proteomes" id="UP001241571"/>
    </source>
</evidence>
<evidence type="ECO:0000313" key="10">
    <source>
        <dbReference type="Proteomes" id="UP000254807"/>
    </source>
</evidence>
<dbReference type="Proteomes" id="UP001241571">
    <property type="component" value="Unassembled WGS sequence"/>
</dbReference>
<sequence>MAEGNQTKAVIGQTFVELCETKELNKISIQELAEKAQINRQTFYYHFPDKKALIRWIYKTDALIYLTSENISLDNWEEAALKMLKAMRQNGTFYRKSVTYDRDILMSEFYQITEPLFQRLFDEVDEEQQLSQQDIAFYSRFFSYGCSGILETWIRDDFPEMPLEIATQLFRLAKDVEFFSYQIYQKEEQ</sequence>
<dbReference type="InterPro" id="IPR009057">
    <property type="entry name" value="Homeodomain-like_sf"/>
</dbReference>
<evidence type="ECO:0000259" key="3">
    <source>
        <dbReference type="PROSITE" id="PS50977"/>
    </source>
</evidence>
<dbReference type="EMBL" id="JASUBT010000001">
    <property type="protein sequence ID" value="MDL4934534.1"/>
    <property type="molecule type" value="Genomic_DNA"/>
</dbReference>
<dbReference type="GO" id="GO:0003677">
    <property type="term" value="F:DNA binding"/>
    <property type="evidence" value="ECO:0007669"/>
    <property type="project" value="UniProtKB-UniRule"/>
</dbReference>
<dbReference type="Proteomes" id="UP000254807">
    <property type="component" value="Unassembled WGS sequence"/>
</dbReference>
<reference evidence="5 15" key="6">
    <citation type="submission" date="2023-06" db="EMBL/GenBank/DDBJ databases">
        <title>Acute promotion of culturable opportunistic pathogens and persistent increase of antibiotic resistance following antibiotic exposure in mouse gut microbiota.</title>
        <authorList>
            <person name="Li L."/>
            <person name="Wang B."/>
            <person name="Sun Y."/>
            <person name="Wang M."/>
            <person name="Xu H."/>
        </authorList>
    </citation>
    <scope>NUCLEOTIDE SEQUENCE [LARGE SCALE GENOMIC DNA]</scope>
    <source>
        <strain evidence="5 15">CRI2_2</strain>
    </source>
</reference>
<organism evidence="6 14">
    <name type="scientific">Enterococcus gallinarum</name>
    <dbReference type="NCBI Taxonomy" id="1353"/>
    <lineage>
        <taxon>Bacteria</taxon>
        <taxon>Bacillati</taxon>
        <taxon>Bacillota</taxon>
        <taxon>Bacilli</taxon>
        <taxon>Lactobacillales</taxon>
        <taxon>Enterococcaceae</taxon>
        <taxon>Enterococcus</taxon>
    </lineage>
</organism>
<dbReference type="EMBL" id="UFYW01000001">
    <property type="protein sequence ID" value="STD84555.1"/>
    <property type="molecule type" value="Genomic_DNA"/>
</dbReference>
<reference evidence="9 10" key="1">
    <citation type="submission" date="2018-06" db="EMBL/GenBank/DDBJ databases">
        <authorList>
            <consortium name="Pathogen Informatics"/>
            <person name="Doyle S."/>
        </authorList>
    </citation>
    <scope>NUCLEOTIDE SEQUENCE [LARGE SCALE GENOMIC DNA]</scope>
    <source>
        <strain evidence="9 10">NCTC12360</strain>
    </source>
</reference>
<dbReference type="PANTHER" id="PTHR43479">
    <property type="entry name" value="ACREF/ENVCD OPERON REPRESSOR-RELATED"/>
    <property type="match status" value="1"/>
</dbReference>
<reference evidence="7 11" key="2">
    <citation type="submission" date="2019-04" db="EMBL/GenBank/DDBJ databases">
        <title>Step-wise assembly of the neonatal virome modulated by breast feeding.</title>
        <authorList>
            <person name="Liang G."/>
            <person name="Bushman F."/>
        </authorList>
    </citation>
    <scope>NUCLEOTIDE SEQUENCE [LARGE SCALE GENOMIC DNA]</scope>
    <source>
        <strain evidence="7 11">E3404</strain>
    </source>
</reference>
<evidence type="ECO:0000313" key="6">
    <source>
        <dbReference type="EMBL" id="MDT2689902.1"/>
    </source>
</evidence>
<accession>A0A1L8U3Z2</accession>
<gene>
    <name evidence="9" type="primary">dhaS_2</name>
    <name evidence="8" type="ORF">EGM181_16005</name>
    <name evidence="7" type="ORF">GTI89_05110</name>
    <name evidence="4" type="ORF">HWH42_08630</name>
    <name evidence="9" type="ORF">NCTC12360_03096</name>
    <name evidence="6" type="ORF">P7E30_06760</name>
    <name evidence="5" type="ORF">QRX88_02235</name>
</gene>
<dbReference type="EMBL" id="CP050485">
    <property type="protein sequence ID" value="QOG28663.1"/>
    <property type="molecule type" value="Genomic_DNA"/>
</dbReference>
<feature type="domain" description="HTH tetR-type" evidence="3">
    <location>
        <begin position="5"/>
        <end position="65"/>
    </location>
</feature>
<evidence type="ECO:0000313" key="5">
    <source>
        <dbReference type="EMBL" id="MDL4934534.1"/>
    </source>
</evidence>
<dbReference type="PANTHER" id="PTHR43479:SF7">
    <property type="entry name" value="TETR-FAMILY TRANSCRIPTIONAL REGULATOR"/>
    <property type="match status" value="1"/>
</dbReference>
<dbReference type="EMBL" id="JABXJK010000039">
    <property type="protein sequence ID" value="MBA0972651.1"/>
    <property type="molecule type" value="Genomic_DNA"/>
</dbReference>
<proteinExistence type="predicted"/>
<evidence type="ECO:0000256" key="2">
    <source>
        <dbReference type="PROSITE-ProRule" id="PRU00335"/>
    </source>
</evidence>
<dbReference type="PROSITE" id="PS50977">
    <property type="entry name" value="HTH_TETR_2"/>
    <property type="match status" value="1"/>
</dbReference>
<dbReference type="OrthoDB" id="9810250at2"/>
<name>A0A1L8U3Z2_ENTGA</name>
<keyword evidence="1 2" id="KW-0238">DNA-binding</keyword>
<dbReference type="SUPFAM" id="SSF46689">
    <property type="entry name" value="Homeodomain-like"/>
    <property type="match status" value="1"/>
</dbReference>
<dbReference type="Proteomes" id="UP000571857">
    <property type="component" value="Unassembled WGS sequence"/>
</dbReference>
<dbReference type="EMBL" id="WVTI01000003">
    <property type="protein sequence ID" value="MXS25454.1"/>
    <property type="molecule type" value="Genomic_DNA"/>
</dbReference>
<dbReference type="RefSeq" id="WP_005470091.1">
    <property type="nucleotide sequence ID" value="NZ_BSYC01000001.1"/>
</dbReference>
<evidence type="ECO:0000313" key="12">
    <source>
        <dbReference type="Proteomes" id="UP000516696"/>
    </source>
</evidence>